<dbReference type="GO" id="GO:0008146">
    <property type="term" value="F:sulfotransferase activity"/>
    <property type="evidence" value="ECO:0007669"/>
    <property type="project" value="TreeGrafter"/>
</dbReference>
<keyword evidence="3" id="KW-0067">ATP-binding</keyword>
<dbReference type="GO" id="GO:0005524">
    <property type="term" value="F:ATP binding"/>
    <property type="evidence" value="ECO:0007669"/>
    <property type="project" value="UniProtKB-KW"/>
</dbReference>
<dbReference type="InterPro" id="IPR000594">
    <property type="entry name" value="ThiF_NAD_FAD-bd"/>
</dbReference>
<dbReference type="PROSITE" id="PS50206">
    <property type="entry name" value="RHODANESE_3"/>
    <property type="match status" value="1"/>
</dbReference>
<comment type="caution">
    <text evidence="5">The sequence shown here is derived from an EMBL/GenBank/DDBJ whole genome shotgun (WGS) entry which is preliminary data.</text>
</comment>
<sequence>MTAPAATLPGPLVEPAGELTREETARYSRHLLLPEVGDAGQRRLKAARILVMGAGGLGAPVLTYLAAAGVGTIAVVDDDVVDVSNLQRQVLFGHDDVGRRKVEAAADRMRAINPHVTVVEHAVRVDASNALDLFRGYDLVIDGTDNFATRYLVNDACVILGLPYVWGSVFRFEGQVSVFWEQYGPQYRDLYGEPPPPGLVPSCAEGGVLGSLCSMVGATMATEALKLIVGTGEPLVGRLLVLDALAMRWRSLPVARQEGTLRVRTLDEWPYEERCALPGAARSATAAGAEITVPQLQELLARPGGRDGVTLVDVREPFEHELGAIPGSLLRPSGDLRTREGRAELLGHPAVVLYCKSGARSAACLSALRADGHADVRTLVGGYDAFARSTS</sequence>
<dbReference type="CDD" id="cd00158">
    <property type="entry name" value="RHOD"/>
    <property type="match status" value="1"/>
</dbReference>
<protein>
    <submittedName>
        <fullName evidence="5">Adenylyltransferase/sulfurtransferase MoeZ</fullName>
    </submittedName>
</protein>
<evidence type="ECO:0000256" key="3">
    <source>
        <dbReference type="ARBA" id="ARBA00022840"/>
    </source>
</evidence>
<keyword evidence="6" id="KW-1185">Reference proteome</keyword>
<dbReference type="OrthoDB" id="9804286at2"/>
<dbReference type="Pfam" id="PF00581">
    <property type="entry name" value="Rhodanese"/>
    <property type="match status" value="1"/>
</dbReference>
<dbReference type="Gene3D" id="3.40.50.720">
    <property type="entry name" value="NAD(P)-binding Rossmann-like Domain"/>
    <property type="match status" value="1"/>
</dbReference>
<dbReference type="NCBIfam" id="NF004281">
    <property type="entry name" value="PRK05690.1"/>
    <property type="match status" value="1"/>
</dbReference>
<evidence type="ECO:0000259" key="4">
    <source>
        <dbReference type="PROSITE" id="PS50206"/>
    </source>
</evidence>
<name>A0A401V1L0_9CELL</name>
<dbReference type="FunFam" id="3.40.50.720:FF:000033">
    <property type="entry name" value="Adenylyltransferase and sulfurtransferase MOCS3"/>
    <property type="match status" value="1"/>
</dbReference>
<dbReference type="GO" id="GO:0016779">
    <property type="term" value="F:nucleotidyltransferase activity"/>
    <property type="evidence" value="ECO:0007669"/>
    <property type="project" value="UniProtKB-KW"/>
</dbReference>
<dbReference type="AlphaFoldDB" id="A0A401V1L0"/>
<dbReference type="GO" id="GO:0004792">
    <property type="term" value="F:thiosulfate-cyanide sulfurtransferase activity"/>
    <property type="evidence" value="ECO:0007669"/>
    <property type="project" value="TreeGrafter"/>
</dbReference>
<dbReference type="Pfam" id="PF00899">
    <property type="entry name" value="ThiF"/>
    <property type="match status" value="1"/>
</dbReference>
<dbReference type="Proteomes" id="UP000288246">
    <property type="component" value="Unassembled WGS sequence"/>
</dbReference>
<dbReference type="EMBL" id="BHYL01000194">
    <property type="protein sequence ID" value="GCD20783.1"/>
    <property type="molecule type" value="Genomic_DNA"/>
</dbReference>
<evidence type="ECO:0000313" key="6">
    <source>
        <dbReference type="Proteomes" id="UP000288246"/>
    </source>
</evidence>
<organism evidence="5 6">
    <name type="scientific">Cellulomonas algicola</name>
    <dbReference type="NCBI Taxonomy" id="2071633"/>
    <lineage>
        <taxon>Bacteria</taxon>
        <taxon>Bacillati</taxon>
        <taxon>Actinomycetota</taxon>
        <taxon>Actinomycetes</taxon>
        <taxon>Micrococcales</taxon>
        <taxon>Cellulomonadaceae</taxon>
        <taxon>Cellulomonas</taxon>
    </lineage>
</organism>
<dbReference type="CDD" id="cd00757">
    <property type="entry name" value="ThiF_MoeB_HesA_family"/>
    <property type="match status" value="1"/>
</dbReference>
<dbReference type="PANTHER" id="PTHR10953">
    <property type="entry name" value="UBIQUITIN-ACTIVATING ENZYME E1"/>
    <property type="match status" value="1"/>
</dbReference>
<dbReference type="SMART" id="SM00450">
    <property type="entry name" value="RHOD"/>
    <property type="match status" value="1"/>
</dbReference>
<feature type="domain" description="Rhodanese" evidence="4">
    <location>
        <begin position="305"/>
        <end position="391"/>
    </location>
</feature>
<keyword evidence="2" id="KW-0547">Nucleotide-binding</keyword>
<dbReference type="GO" id="GO:0008641">
    <property type="term" value="F:ubiquitin-like modifier activating enzyme activity"/>
    <property type="evidence" value="ECO:0007669"/>
    <property type="project" value="InterPro"/>
</dbReference>
<dbReference type="SUPFAM" id="SSF69572">
    <property type="entry name" value="Activating enzymes of the ubiquitin-like proteins"/>
    <property type="match status" value="1"/>
</dbReference>
<accession>A0A401V1L0</accession>
<dbReference type="PANTHER" id="PTHR10953:SF102">
    <property type="entry name" value="ADENYLYLTRANSFERASE AND SULFURTRANSFERASE MOCS3"/>
    <property type="match status" value="1"/>
</dbReference>
<dbReference type="GO" id="GO:0005829">
    <property type="term" value="C:cytosol"/>
    <property type="evidence" value="ECO:0007669"/>
    <property type="project" value="TreeGrafter"/>
</dbReference>
<dbReference type="InterPro" id="IPR045886">
    <property type="entry name" value="ThiF/MoeB/HesA"/>
</dbReference>
<proteinExistence type="predicted"/>
<dbReference type="InterPro" id="IPR001763">
    <property type="entry name" value="Rhodanese-like_dom"/>
</dbReference>
<dbReference type="InterPro" id="IPR036873">
    <property type="entry name" value="Rhodanese-like_dom_sf"/>
</dbReference>
<dbReference type="RefSeq" id="WP_124343294.1">
    <property type="nucleotide sequence ID" value="NZ_BHYL01000194.1"/>
</dbReference>
<keyword evidence="1 5" id="KW-0808">Transferase</keyword>
<dbReference type="InterPro" id="IPR035985">
    <property type="entry name" value="Ubiquitin-activating_enz"/>
</dbReference>
<gene>
    <name evidence="5" type="primary">moeZ_2</name>
    <name evidence="5" type="ORF">CTKZ_23450</name>
</gene>
<evidence type="ECO:0000256" key="2">
    <source>
        <dbReference type="ARBA" id="ARBA00022741"/>
    </source>
</evidence>
<keyword evidence="5" id="KW-0548">Nucleotidyltransferase</keyword>
<reference evidence="5 6" key="1">
    <citation type="submission" date="2018-11" db="EMBL/GenBank/DDBJ databases">
        <title>Draft genome sequence of Cellulomonas takizawaensis strain TKZ-21.</title>
        <authorList>
            <person name="Yamamura H."/>
            <person name="Hayashi T."/>
            <person name="Hamada M."/>
            <person name="Serisawa Y."/>
            <person name="Matsuyama K."/>
            <person name="Nakagawa Y."/>
            <person name="Otoguro M."/>
            <person name="Yanagida F."/>
            <person name="Hayakawa M."/>
        </authorList>
    </citation>
    <scope>NUCLEOTIDE SEQUENCE [LARGE SCALE GENOMIC DNA]</scope>
    <source>
        <strain evidence="5 6">TKZ-21</strain>
    </source>
</reference>
<dbReference type="Gene3D" id="3.40.250.10">
    <property type="entry name" value="Rhodanese-like domain"/>
    <property type="match status" value="1"/>
</dbReference>
<evidence type="ECO:0000313" key="5">
    <source>
        <dbReference type="EMBL" id="GCD20783.1"/>
    </source>
</evidence>
<evidence type="ECO:0000256" key="1">
    <source>
        <dbReference type="ARBA" id="ARBA00022679"/>
    </source>
</evidence>